<proteinExistence type="predicted"/>
<dbReference type="AlphaFoldDB" id="A0A1V3XL96"/>
<feature type="region of interest" description="Disordered" evidence="1">
    <location>
        <begin position="18"/>
        <end position="48"/>
    </location>
</feature>
<organism evidence="2 3">
    <name type="scientific">Mycobacterium kansasii</name>
    <dbReference type="NCBI Taxonomy" id="1768"/>
    <lineage>
        <taxon>Bacteria</taxon>
        <taxon>Bacillati</taxon>
        <taxon>Actinomycetota</taxon>
        <taxon>Actinomycetes</taxon>
        <taxon>Mycobacteriales</taxon>
        <taxon>Mycobacteriaceae</taxon>
        <taxon>Mycobacterium</taxon>
    </lineage>
</organism>
<evidence type="ECO:0000313" key="2">
    <source>
        <dbReference type="EMBL" id="OOK79969.1"/>
    </source>
</evidence>
<dbReference type="Proteomes" id="UP000188532">
    <property type="component" value="Unassembled WGS sequence"/>
</dbReference>
<reference evidence="2 3" key="1">
    <citation type="submission" date="2017-02" db="EMBL/GenBank/DDBJ databases">
        <title>Complete genome sequences of Mycobacterium kansasii strains isolated from rhesus macaques.</title>
        <authorList>
            <person name="Panda A."/>
            <person name="Nagaraj S."/>
            <person name="Zhao X."/>
            <person name="Tettelin H."/>
            <person name="Detolla L.J."/>
        </authorList>
    </citation>
    <scope>NUCLEOTIDE SEQUENCE [LARGE SCALE GENOMIC DNA]</scope>
    <source>
        <strain evidence="2 3">11-3469</strain>
    </source>
</reference>
<gene>
    <name evidence="2" type="ORF">BZL29_2295</name>
</gene>
<comment type="caution">
    <text evidence="2">The sequence shown here is derived from an EMBL/GenBank/DDBJ whole genome shotgun (WGS) entry which is preliminary data.</text>
</comment>
<sequence>MLDRLGRELDALRSQLAAVHGSPAGAADAEGPHAGNVDAVAHDRPSPT</sequence>
<name>A0A1V3XL96_MYCKA</name>
<evidence type="ECO:0000256" key="1">
    <source>
        <dbReference type="SAM" id="MobiDB-lite"/>
    </source>
</evidence>
<protein>
    <submittedName>
        <fullName evidence="2">Uncharacterized protein</fullName>
    </submittedName>
</protein>
<dbReference type="STRING" id="1768.B1T50_07150"/>
<accession>A0A1V3XL96</accession>
<dbReference type="EMBL" id="MVBN01000002">
    <property type="protein sequence ID" value="OOK79969.1"/>
    <property type="molecule type" value="Genomic_DNA"/>
</dbReference>
<evidence type="ECO:0000313" key="3">
    <source>
        <dbReference type="Proteomes" id="UP000188532"/>
    </source>
</evidence>